<dbReference type="CDD" id="cd00093">
    <property type="entry name" value="HTH_XRE"/>
    <property type="match status" value="1"/>
</dbReference>
<evidence type="ECO:0000256" key="1">
    <source>
        <dbReference type="SAM" id="MobiDB-lite"/>
    </source>
</evidence>
<comment type="caution">
    <text evidence="3">The sequence shown here is derived from an EMBL/GenBank/DDBJ whole genome shotgun (WGS) entry which is preliminary data.</text>
</comment>
<name>A0ABR7LVB3_9ACTN</name>
<dbReference type="PANTHER" id="PTHR35010">
    <property type="entry name" value="BLL4672 PROTEIN-RELATED"/>
    <property type="match status" value="1"/>
</dbReference>
<dbReference type="Gene3D" id="1.10.260.40">
    <property type="entry name" value="lambda repressor-like DNA-binding domains"/>
    <property type="match status" value="1"/>
</dbReference>
<organism evidence="3 4">
    <name type="scientific">Actinomadura alba</name>
    <dbReference type="NCBI Taxonomy" id="406431"/>
    <lineage>
        <taxon>Bacteria</taxon>
        <taxon>Bacillati</taxon>
        <taxon>Actinomycetota</taxon>
        <taxon>Actinomycetes</taxon>
        <taxon>Streptosporangiales</taxon>
        <taxon>Thermomonosporaceae</taxon>
        <taxon>Actinomadura</taxon>
    </lineage>
</organism>
<dbReference type="Proteomes" id="UP000805614">
    <property type="component" value="Unassembled WGS sequence"/>
</dbReference>
<dbReference type="SUPFAM" id="SSF47413">
    <property type="entry name" value="lambda repressor-like DNA-binding domains"/>
    <property type="match status" value="1"/>
</dbReference>
<dbReference type="InterPro" id="IPR001387">
    <property type="entry name" value="Cro/C1-type_HTH"/>
</dbReference>
<dbReference type="Pfam" id="PF17765">
    <property type="entry name" value="MLTR_LBD"/>
    <property type="match status" value="1"/>
</dbReference>
<feature type="region of interest" description="Disordered" evidence="1">
    <location>
        <begin position="1"/>
        <end position="53"/>
    </location>
</feature>
<dbReference type="RefSeq" id="WP_187245731.1">
    <property type="nucleotide sequence ID" value="NZ_BAAAOK010000001.1"/>
</dbReference>
<accession>A0ABR7LVB3</accession>
<feature type="domain" description="HTH cro/C1-type" evidence="2">
    <location>
        <begin position="29"/>
        <end position="101"/>
    </location>
</feature>
<sequence>MTQPKTGTQPRAALNGRRSGRRRPELASFLRSRRERITPEDVGMPPGPRRRTPGLRREEVAQLAGVGVTWYTWLEQGRPINVSTQVLDAVARTLRLDAAEREHLYRLADVPEPPPVTDETHTMTQDMRMILDSVDPLPAALVNARSDVLAWNQAYAALFPALVNAPVAERNSVWFVFTTPSCCNPILNLEEQAPEQVAIFRYRYSRHLSEPGWQEFIQRLCTASPEFARLWATHDVAPPRPCDKIFRYPAVGDVATRTTSLELASAPGTRMVVYIPIDDESRDRIARLRDHPEAGAIRHRH</sequence>
<evidence type="ECO:0000259" key="2">
    <source>
        <dbReference type="SMART" id="SM00530"/>
    </source>
</evidence>
<evidence type="ECO:0000313" key="4">
    <source>
        <dbReference type="Proteomes" id="UP000805614"/>
    </source>
</evidence>
<proteinExistence type="predicted"/>
<reference evidence="3 4" key="1">
    <citation type="submission" date="2020-06" db="EMBL/GenBank/DDBJ databases">
        <title>Actinomadura xiongansis sp. nov., isolated from soil of Baiyangdian.</title>
        <authorList>
            <person name="Zhang X."/>
        </authorList>
    </citation>
    <scope>NUCLEOTIDE SEQUENCE [LARGE SCALE GENOMIC DNA]</scope>
    <source>
        <strain evidence="3 4">HBUM206468</strain>
    </source>
</reference>
<dbReference type="SMART" id="SM00530">
    <property type="entry name" value="HTH_XRE"/>
    <property type="match status" value="1"/>
</dbReference>
<protein>
    <submittedName>
        <fullName evidence="3">Helix-turn-helix domain-containing protein</fullName>
    </submittedName>
</protein>
<dbReference type="Pfam" id="PF13560">
    <property type="entry name" value="HTH_31"/>
    <property type="match status" value="1"/>
</dbReference>
<dbReference type="EMBL" id="JABVEC010000020">
    <property type="protein sequence ID" value="MBC6468690.1"/>
    <property type="molecule type" value="Genomic_DNA"/>
</dbReference>
<dbReference type="InterPro" id="IPR010982">
    <property type="entry name" value="Lambda_DNA-bd_dom_sf"/>
</dbReference>
<dbReference type="PANTHER" id="PTHR35010:SF2">
    <property type="entry name" value="BLL4672 PROTEIN"/>
    <property type="match status" value="1"/>
</dbReference>
<evidence type="ECO:0000313" key="3">
    <source>
        <dbReference type="EMBL" id="MBC6468690.1"/>
    </source>
</evidence>
<dbReference type="InterPro" id="IPR041413">
    <property type="entry name" value="MLTR_LBD"/>
</dbReference>
<gene>
    <name evidence="3" type="ORF">HKK74_24805</name>
</gene>
<dbReference type="Gene3D" id="3.30.450.180">
    <property type="match status" value="1"/>
</dbReference>
<keyword evidence="4" id="KW-1185">Reference proteome</keyword>